<dbReference type="Proteomes" id="UP000678679">
    <property type="component" value="Chromosome 2"/>
</dbReference>
<dbReference type="EMBL" id="CP076133">
    <property type="protein sequence ID" value="QWG04655.1"/>
    <property type="molecule type" value="Genomic_DNA"/>
</dbReference>
<organism evidence="1 2">
    <name type="scientific">Flammeovirga yaeyamensis</name>
    <dbReference type="NCBI Taxonomy" id="367791"/>
    <lineage>
        <taxon>Bacteria</taxon>
        <taxon>Pseudomonadati</taxon>
        <taxon>Bacteroidota</taxon>
        <taxon>Cytophagia</taxon>
        <taxon>Cytophagales</taxon>
        <taxon>Flammeovirgaceae</taxon>
        <taxon>Flammeovirga</taxon>
    </lineage>
</organism>
<name>A0AAX1NDZ7_9BACT</name>
<protein>
    <submittedName>
        <fullName evidence="1">Uncharacterized protein</fullName>
    </submittedName>
</protein>
<keyword evidence="2" id="KW-1185">Reference proteome</keyword>
<dbReference type="AlphaFoldDB" id="A0AAX1NDZ7"/>
<gene>
    <name evidence="1" type="ORF">KMW28_27535</name>
</gene>
<accession>A0AAX1NDZ7</accession>
<reference evidence="1 2" key="1">
    <citation type="submission" date="2021-05" db="EMBL/GenBank/DDBJ databases">
        <title>Comparative genomic studies on the polysaccharide-degrading batcterial strains of the Flammeovirga genus.</title>
        <authorList>
            <person name="Zewei F."/>
            <person name="Zheng Z."/>
            <person name="Yu L."/>
            <person name="Ruyue G."/>
            <person name="Yanhong M."/>
            <person name="Yuanyuan C."/>
            <person name="Jingyan G."/>
            <person name="Wenjun H."/>
        </authorList>
    </citation>
    <scope>NUCLEOTIDE SEQUENCE [LARGE SCALE GENOMIC DNA]</scope>
    <source>
        <strain evidence="1 2">NBRC:100898</strain>
    </source>
</reference>
<proteinExistence type="predicted"/>
<dbReference type="RefSeq" id="WP_215585928.1">
    <property type="nucleotide sequence ID" value="NZ_CP076133.1"/>
</dbReference>
<sequence>MMLDTQVLQEVHFLNYVCDPNSLYISEEAVIEILANYTSMEDMKCNSY</sequence>
<evidence type="ECO:0000313" key="1">
    <source>
        <dbReference type="EMBL" id="QWG04655.1"/>
    </source>
</evidence>
<evidence type="ECO:0000313" key="2">
    <source>
        <dbReference type="Proteomes" id="UP000678679"/>
    </source>
</evidence>
<dbReference type="KEGG" id="fya:KMW28_27535"/>